<comment type="caution">
    <text evidence="3">The sequence shown here is derived from an EMBL/GenBank/DDBJ whole genome shotgun (WGS) entry which is preliminary data.</text>
</comment>
<evidence type="ECO:0000313" key="4">
    <source>
        <dbReference type="Proteomes" id="UP000187283"/>
    </source>
</evidence>
<dbReference type="SUPFAM" id="SSF52540">
    <property type="entry name" value="P-loop containing nucleoside triphosphate hydrolases"/>
    <property type="match status" value="1"/>
</dbReference>
<name>A0A1R1Y2E0_9FUNG</name>
<evidence type="ECO:0000256" key="1">
    <source>
        <dbReference type="ARBA" id="ARBA00008846"/>
    </source>
</evidence>
<accession>A0A1R1Y2E0</accession>
<keyword evidence="2" id="KW-0597">Phosphoprotein</keyword>
<dbReference type="PANTHER" id="PTHR45775:SF6">
    <property type="entry name" value="RAD, GEM_KIR FAMILY MEMBER 2, ISOFORM C"/>
    <property type="match status" value="1"/>
</dbReference>
<dbReference type="EMBL" id="LSSN01001122">
    <property type="protein sequence ID" value="OMJ20944.1"/>
    <property type="molecule type" value="Genomic_DNA"/>
</dbReference>
<gene>
    <name evidence="3" type="ORF">AYI70_g3780</name>
</gene>
<protein>
    <submittedName>
        <fullName evidence="3">Ras-related protein Rab-21</fullName>
    </submittedName>
</protein>
<dbReference type="Proteomes" id="UP000187283">
    <property type="component" value="Unassembled WGS sequence"/>
</dbReference>
<dbReference type="GO" id="GO:0005246">
    <property type="term" value="F:calcium channel regulator activity"/>
    <property type="evidence" value="ECO:0007669"/>
    <property type="project" value="TreeGrafter"/>
</dbReference>
<dbReference type="OrthoDB" id="9989112at2759"/>
<keyword evidence="4" id="KW-1185">Reference proteome</keyword>
<dbReference type="SMART" id="SM00175">
    <property type="entry name" value="RAB"/>
    <property type="match status" value="1"/>
</dbReference>
<sequence length="115" mass="13056">MALVVYDVNDRSSFEDAKRWVRRLRKNCENKNLAICVVGNKIDLVGKRGGGDDIFCVADRSSVVSTNELRQLYQLKAGYRPDLIAETYSDHIPSIVDIFETLAEIMADKESWISE</sequence>
<dbReference type="InterPro" id="IPR001806">
    <property type="entry name" value="Small_GTPase"/>
</dbReference>
<dbReference type="Pfam" id="PF00071">
    <property type="entry name" value="Ras"/>
    <property type="match status" value="1"/>
</dbReference>
<dbReference type="PROSITE" id="PS51419">
    <property type="entry name" value="RAB"/>
    <property type="match status" value="1"/>
</dbReference>
<dbReference type="GO" id="GO:0005525">
    <property type="term" value="F:GTP binding"/>
    <property type="evidence" value="ECO:0007669"/>
    <property type="project" value="InterPro"/>
</dbReference>
<dbReference type="AlphaFoldDB" id="A0A1R1Y2E0"/>
<dbReference type="InterPro" id="IPR027417">
    <property type="entry name" value="P-loop_NTPase"/>
</dbReference>
<evidence type="ECO:0000256" key="2">
    <source>
        <dbReference type="ARBA" id="ARBA00022553"/>
    </source>
</evidence>
<organism evidence="3 4">
    <name type="scientific">Smittium culicis</name>
    <dbReference type="NCBI Taxonomy" id="133412"/>
    <lineage>
        <taxon>Eukaryota</taxon>
        <taxon>Fungi</taxon>
        <taxon>Fungi incertae sedis</taxon>
        <taxon>Zoopagomycota</taxon>
        <taxon>Kickxellomycotina</taxon>
        <taxon>Harpellomycetes</taxon>
        <taxon>Harpellales</taxon>
        <taxon>Legeriomycetaceae</taxon>
        <taxon>Smittium</taxon>
    </lineage>
</organism>
<proteinExistence type="inferred from homology"/>
<comment type="similarity">
    <text evidence="1">Belongs to the small GTPase superfamily. RGK family.</text>
</comment>
<dbReference type="InterPro" id="IPR051641">
    <property type="entry name" value="RGK_GTP-binding_reg"/>
</dbReference>
<dbReference type="GO" id="GO:0005886">
    <property type="term" value="C:plasma membrane"/>
    <property type="evidence" value="ECO:0007669"/>
    <property type="project" value="TreeGrafter"/>
</dbReference>
<dbReference type="GO" id="GO:0003924">
    <property type="term" value="F:GTPase activity"/>
    <property type="evidence" value="ECO:0007669"/>
    <property type="project" value="InterPro"/>
</dbReference>
<reference evidence="3 4" key="1">
    <citation type="submission" date="2017-01" db="EMBL/GenBank/DDBJ databases">
        <authorList>
            <person name="Mah S.A."/>
            <person name="Swanson W.J."/>
            <person name="Moy G.W."/>
            <person name="Vacquier V.D."/>
        </authorList>
    </citation>
    <scope>NUCLEOTIDE SEQUENCE [LARGE SCALE GENOMIC DNA]</scope>
    <source>
        <strain evidence="3 4">GSMNP</strain>
    </source>
</reference>
<evidence type="ECO:0000313" key="3">
    <source>
        <dbReference type="EMBL" id="OMJ20944.1"/>
    </source>
</evidence>
<dbReference type="Gene3D" id="3.40.50.300">
    <property type="entry name" value="P-loop containing nucleotide triphosphate hydrolases"/>
    <property type="match status" value="1"/>
</dbReference>
<dbReference type="STRING" id="133412.A0A1R1Y2E0"/>
<dbReference type="PANTHER" id="PTHR45775">
    <property type="entry name" value="RAD, GEM/KIR FAMILY MEMBER 2, ISOFORM C"/>
    <property type="match status" value="1"/>
</dbReference>